<evidence type="ECO:0000313" key="2">
    <source>
        <dbReference type="EMBL" id="CDH46162.1"/>
    </source>
</evidence>
<dbReference type="AlphaFoldDB" id="A0A7U7GDD8"/>
<dbReference type="Proteomes" id="UP000019184">
    <property type="component" value="Unassembled WGS sequence"/>
</dbReference>
<accession>A0A7U7GDD8</accession>
<evidence type="ECO:0000313" key="3">
    <source>
        <dbReference type="Proteomes" id="UP000019184"/>
    </source>
</evidence>
<feature type="region of interest" description="Disordered" evidence="1">
    <location>
        <begin position="94"/>
        <end position="118"/>
    </location>
</feature>
<dbReference type="EMBL" id="CBTK010000250">
    <property type="protein sequence ID" value="CDH46162.1"/>
    <property type="molecule type" value="Genomic_DNA"/>
</dbReference>
<reference evidence="2 3" key="1">
    <citation type="journal article" date="2014" name="ISME J.">
        <title>Candidatus Competibacter-lineage genomes retrieved from metagenomes reveal functional metabolic diversity.</title>
        <authorList>
            <person name="McIlroy S.J."/>
            <person name="Albertsen M."/>
            <person name="Andresen E.K."/>
            <person name="Saunders A.M."/>
            <person name="Kristiansen R."/>
            <person name="Stokholm-Bjerregaard M."/>
            <person name="Nielsen K.L."/>
            <person name="Nielsen P.H."/>
        </authorList>
    </citation>
    <scope>NUCLEOTIDE SEQUENCE [LARGE SCALE GENOMIC DNA]</scope>
    <source>
        <strain evidence="2 3">Run_B_J11</strain>
    </source>
</reference>
<protein>
    <submittedName>
        <fullName evidence="2">Uncharacterized protein</fullName>
    </submittedName>
</protein>
<sequence>MTTQGLLAKVLINKEQGSTGSSRTVLELEAKVLNPFPPYARFQDSKILRFIIHQEYQHEIIQSIRYLFHRRFSRLSVGMRLDHKAGRNRGICRRHRPDWQSEGGHFQRSGAEFGGDQR</sequence>
<name>A0A7U7GDD8_9GAMM</name>
<proteinExistence type="predicted"/>
<gene>
    <name evidence="2" type="ORF">BN874_360045</name>
</gene>
<comment type="caution">
    <text evidence="2">The sequence shown here is derived from an EMBL/GenBank/DDBJ whole genome shotgun (WGS) entry which is preliminary data.</text>
</comment>
<keyword evidence="3" id="KW-1185">Reference proteome</keyword>
<organism evidence="2 3">
    <name type="scientific">Candidatus Contendobacter odensis Run_B_J11</name>
    <dbReference type="NCBI Taxonomy" id="1400861"/>
    <lineage>
        <taxon>Bacteria</taxon>
        <taxon>Pseudomonadati</taxon>
        <taxon>Pseudomonadota</taxon>
        <taxon>Gammaproteobacteria</taxon>
        <taxon>Candidatus Competibacteraceae</taxon>
        <taxon>Candidatus Contendibacter</taxon>
    </lineage>
</organism>
<evidence type="ECO:0000256" key="1">
    <source>
        <dbReference type="SAM" id="MobiDB-lite"/>
    </source>
</evidence>